<dbReference type="EMBL" id="DVNH01000049">
    <property type="protein sequence ID" value="HIU52269.1"/>
    <property type="molecule type" value="Genomic_DNA"/>
</dbReference>
<dbReference type="Proteomes" id="UP000824093">
    <property type="component" value="Unassembled WGS sequence"/>
</dbReference>
<organism evidence="2 3">
    <name type="scientific">Candidatus Merdicola faecigallinarum</name>
    <dbReference type="NCBI Taxonomy" id="2840862"/>
    <lineage>
        <taxon>Bacteria</taxon>
        <taxon>Bacillati</taxon>
        <taxon>Bacillota</taxon>
        <taxon>Clostridia</taxon>
        <taxon>Candidatus Merdicola</taxon>
    </lineage>
</organism>
<gene>
    <name evidence="2" type="ORF">IAB70_06645</name>
</gene>
<sequence>MDRLVRFEKALQDILNEYDKLGKELEMLRSEGKSKTTKFRELLGKKLVYSMIITIFKRYDLMDK</sequence>
<comment type="caution">
    <text evidence="2">The sequence shown here is derived from an EMBL/GenBank/DDBJ whole genome shotgun (WGS) entry which is preliminary data.</text>
</comment>
<reference evidence="2" key="1">
    <citation type="submission" date="2020-10" db="EMBL/GenBank/DDBJ databases">
        <authorList>
            <person name="Gilroy R."/>
        </authorList>
    </citation>
    <scope>NUCLEOTIDE SEQUENCE</scope>
    <source>
        <strain evidence="2">CHK195-15760</strain>
    </source>
</reference>
<evidence type="ECO:0000256" key="1">
    <source>
        <dbReference type="SAM" id="Coils"/>
    </source>
</evidence>
<evidence type="ECO:0000313" key="2">
    <source>
        <dbReference type="EMBL" id="HIU52269.1"/>
    </source>
</evidence>
<reference evidence="2" key="2">
    <citation type="journal article" date="2021" name="PeerJ">
        <title>Extensive microbial diversity within the chicken gut microbiome revealed by metagenomics and culture.</title>
        <authorList>
            <person name="Gilroy R."/>
            <person name="Ravi A."/>
            <person name="Getino M."/>
            <person name="Pursley I."/>
            <person name="Horton D.L."/>
            <person name="Alikhan N.F."/>
            <person name="Baker D."/>
            <person name="Gharbi K."/>
            <person name="Hall N."/>
            <person name="Watson M."/>
            <person name="Adriaenssens E.M."/>
            <person name="Foster-Nyarko E."/>
            <person name="Jarju S."/>
            <person name="Secka A."/>
            <person name="Antonio M."/>
            <person name="Oren A."/>
            <person name="Chaudhuri R.R."/>
            <person name="La Ragione R."/>
            <person name="Hildebrand F."/>
            <person name="Pallen M.J."/>
        </authorList>
    </citation>
    <scope>NUCLEOTIDE SEQUENCE</scope>
    <source>
        <strain evidence="2">CHK195-15760</strain>
    </source>
</reference>
<dbReference type="AlphaFoldDB" id="A0A9D1M297"/>
<evidence type="ECO:0000313" key="3">
    <source>
        <dbReference type="Proteomes" id="UP000824093"/>
    </source>
</evidence>
<name>A0A9D1M297_9FIRM</name>
<keyword evidence="1" id="KW-0175">Coiled coil</keyword>
<feature type="coiled-coil region" evidence="1">
    <location>
        <begin position="4"/>
        <end position="31"/>
    </location>
</feature>
<protein>
    <submittedName>
        <fullName evidence="2">Uncharacterized protein</fullName>
    </submittedName>
</protein>
<proteinExistence type="predicted"/>
<accession>A0A9D1M297</accession>